<dbReference type="Pfam" id="PF00188">
    <property type="entry name" value="CAP"/>
    <property type="match status" value="1"/>
</dbReference>
<organism evidence="2 3">
    <name type="scientific">Tumebacillus algifaecis</name>
    <dbReference type="NCBI Taxonomy" id="1214604"/>
    <lineage>
        <taxon>Bacteria</taxon>
        <taxon>Bacillati</taxon>
        <taxon>Bacillota</taxon>
        <taxon>Bacilli</taxon>
        <taxon>Bacillales</taxon>
        <taxon>Alicyclobacillaceae</taxon>
        <taxon>Tumebacillus</taxon>
    </lineage>
</organism>
<dbReference type="SUPFAM" id="SSF54106">
    <property type="entry name" value="LysM domain"/>
    <property type="match status" value="1"/>
</dbReference>
<dbReference type="SMART" id="SM00257">
    <property type="entry name" value="LysM"/>
    <property type="match status" value="1"/>
</dbReference>
<dbReference type="EMBL" id="CP022657">
    <property type="protein sequence ID" value="ASS77255.1"/>
    <property type="molecule type" value="Genomic_DNA"/>
</dbReference>
<dbReference type="Pfam" id="PF01476">
    <property type="entry name" value="LysM"/>
    <property type="match status" value="1"/>
</dbReference>
<reference evidence="2 3" key="1">
    <citation type="journal article" date="2015" name="Int. J. Syst. Evol. Microbiol.">
        <title>Tumebacillus algifaecis sp. nov., isolated from decomposing algal scum.</title>
        <authorList>
            <person name="Wu Y.F."/>
            <person name="Zhang B."/>
            <person name="Xing P."/>
            <person name="Wu Q.L."/>
            <person name="Liu S.J."/>
        </authorList>
    </citation>
    <scope>NUCLEOTIDE SEQUENCE [LARGE SCALE GENOMIC DNA]</scope>
    <source>
        <strain evidence="2 3">THMBR28</strain>
    </source>
</reference>
<dbReference type="Gene3D" id="3.10.350.10">
    <property type="entry name" value="LysM domain"/>
    <property type="match status" value="1"/>
</dbReference>
<sequence>MVLASTLVLPSTTQLAEAEAAVSYTVQPGDSVWKIAVKYQIGVSDIVNANNLKNPSLIYPGQKLIIPQLDAKVVQFQNRVVQLTNAERAKIGLRPLKMNWELQRCARVKSEDMRNRNYFAHNSPSYGSPFSMMKSFGINYTTAGENIAAGQQTPESVVASWMKSEGHRANILKAEYAEIGCGVAFGGSYGVYWTQQFIKR</sequence>
<evidence type="ECO:0000313" key="2">
    <source>
        <dbReference type="EMBL" id="ASS77255.1"/>
    </source>
</evidence>
<accession>A0A223D6Q5</accession>
<protein>
    <recommendedName>
        <fullName evidence="1">LysM domain-containing protein</fullName>
    </recommendedName>
</protein>
<dbReference type="CDD" id="cd00118">
    <property type="entry name" value="LysM"/>
    <property type="match status" value="1"/>
</dbReference>
<dbReference type="NCBIfam" id="TIGR02909">
    <property type="entry name" value="spore_YkwD"/>
    <property type="match status" value="1"/>
</dbReference>
<dbReference type="InterPro" id="IPR018392">
    <property type="entry name" value="LysM"/>
</dbReference>
<dbReference type="CDD" id="cd05379">
    <property type="entry name" value="CAP_bacterial"/>
    <property type="match status" value="1"/>
</dbReference>
<dbReference type="SUPFAM" id="SSF55797">
    <property type="entry name" value="PR-1-like"/>
    <property type="match status" value="1"/>
</dbReference>
<dbReference type="InterPro" id="IPR014258">
    <property type="entry name" value="CAP_domain_YkwD-like"/>
</dbReference>
<dbReference type="Proteomes" id="UP000214688">
    <property type="component" value="Chromosome"/>
</dbReference>
<proteinExistence type="predicted"/>
<evidence type="ECO:0000259" key="1">
    <source>
        <dbReference type="PROSITE" id="PS51782"/>
    </source>
</evidence>
<dbReference type="KEGG" id="tab:CIG75_16025"/>
<dbReference type="AlphaFoldDB" id="A0A223D6Q5"/>
<dbReference type="InterPro" id="IPR036779">
    <property type="entry name" value="LysM_dom_sf"/>
</dbReference>
<dbReference type="InterPro" id="IPR035940">
    <property type="entry name" value="CAP_sf"/>
</dbReference>
<gene>
    <name evidence="2" type="ORF">CIG75_16025</name>
</gene>
<dbReference type="InterPro" id="IPR014044">
    <property type="entry name" value="CAP_dom"/>
</dbReference>
<feature type="domain" description="LysM" evidence="1">
    <location>
        <begin position="22"/>
        <end position="66"/>
    </location>
</feature>
<dbReference type="Gene3D" id="3.40.33.10">
    <property type="entry name" value="CAP"/>
    <property type="match status" value="1"/>
</dbReference>
<evidence type="ECO:0000313" key="3">
    <source>
        <dbReference type="Proteomes" id="UP000214688"/>
    </source>
</evidence>
<name>A0A223D6Q5_9BACL</name>
<keyword evidence="3" id="KW-1185">Reference proteome</keyword>
<dbReference type="OrthoDB" id="9783944at2"/>
<dbReference type="PANTHER" id="PTHR31157:SF1">
    <property type="entry name" value="SCP DOMAIN-CONTAINING PROTEIN"/>
    <property type="match status" value="1"/>
</dbReference>
<dbReference type="PROSITE" id="PS51782">
    <property type="entry name" value="LYSM"/>
    <property type="match status" value="1"/>
</dbReference>
<dbReference type="PANTHER" id="PTHR31157">
    <property type="entry name" value="SCP DOMAIN-CONTAINING PROTEIN"/>
    <property type="match status" value="1"/>
</dbReference>